<comment type="caution">
    <text evidence="1">The sequence shown here is derived from an EMBL/GenBank/DDBJ whole genome shotgun (WGS) entry which is preliminary data.</text>
</comment>
<organism evidence="1 2">
    <name type="scientific">Molorchus minor</name>
    <dbReference type="NCBI Taxonomy" id="1323400"/>
    <lineage>
        <taxon>Eukaryota</taxon>
        <taxon>Metazoa</taxon>
        <taxon>Ecdysozoa</taxon>
        <taxon>Arthropoda</taxon>
        <taxon>Hexapoda</taxon>
        <taxon>Insecta</taxon>
        <taxon>Pterygota</taxon>
        <taxon>Neoptera</taxon>
        <taxon>Endopterygota</taxon>
        <taxon>Coleoptera</taxon>
        <taxon>Polyphaga</taxon>
        <taxon>Cucujiformia</taxon>
        <taxon>Chrysomeloidea</taxon>
        <taxon>Cerambycidae</taxon>
        <taxon>Lamiinae</taxon>
        <taxon>Monochamini</taxon>
        <taxon>Molorchus</taxon>
    </lineage>
</organism>
<dbReference type="EMBL" id="JAPWTJ010000261">
    <property type="protein sequence ID" value="KAJ8980433.1"/>
    <property type="molecule type" value="Genomic_DNA"/>
</dbReference>
<sequence length="53" mass="6209">MVDLVVPKGQCVHRRRFSVEDSFLLVQVFLYGLEQHKKTPCASFCPRDWDDVL</sequence>
<accession>A0ABQ9JQ92</accession>
<gene>
    <name evidence="1" type="ORF">NQ317_002076</name>
</gene>
<dbReference type="Proteomes" id="UP001162164">
    <property type="component" value="Unassembled WGS sequence"/>
</dbReference>
<proteinExistence type="predicted"/>
<name>A0ABQ9JQ92_9CUCU</name>
<evidence type="ECO:0008006" key="3">
    <source>
        <dbReference type="Google" id="ProtNLM"/>
    </source>
</evidence>
<evidence type="ECO:0000313" key="2">
    <source>
        <dbReference type="Proteomes" id="UP001162164"/>
    </source>
</evidence>
<reference evidence="1" key="1">
    <citation type="journal article" date="2023" name="Insect Mol. Biol.">
        <title>Genome sequencing provides insights into the evolution of gene families encoding plant cell wall-degrading enzymes in longhorned beetles.</title>
        <authorList>
            <person name="Shin N.R."/>
            <person name="Okamura Y."/>
            <person name="Kirsch R."/>
            <person name="Pauchet Y."/>
        </authorList>
    </citation>
    <scope>NUCLEOTIDE SEQUENCE</scope>
    <source>
        <strain evidence="1">MMC_N1</strain>
    </source>
</reference>
<keyword evidence="2" id="KW-1185">Reference proteome</keyword>
<evidence type="ECO:0000313" key="1">
    <source>
        <dbReference type="EMBL" id="KAJ8980433.1"/>
    </source>
</evidence>
<protein>
    <recommendedName>
        <fullName evidence="3">Transposase</fullName>
    </recommendedName>
</protein>